<evidence type="ECO:0000313" key="1">
    <source>
        <dbReference type="EMBL" id="GJU03693.1"/>
    </source>
</evidence>
<proteinExistence type="predicted"/>
<organism evidence="1 2">
    <name type="scientific">Tanacetum coccineum</name>
    <dbReference type="NCBI Taxonomy" id="301880"/>
    <lineage>
        <taxon>Eukaryota</taxon>
        <taxon>Viridiplantae</taxon>
        <taxon>Streptophyta</taxon>
        <taxon>Embryophyta</taxon>
        <taxon>Tracheophyta</taxon>
        <taxon>Spermatophyta</taxon>
        <taxon>Magnoliopsida</taxon>
        <taxon>eudicotyledons</taxon>
        <taxon>Gunneridae</taxon>
        <taxon>Pentapetalae</taxon>
        <taxon>asterids</taxon>
        <taxon>campanulids</taxon>
        <taxon>Asterales</taxon>
        <taxon>Asteraceae</taxon>
        <taxon>Asteroideae</taxon>
        <taxon>Anthemideae</taxon>
        <taxon>Anthemidinae</taxon>
        <taxon>Tanacetum</taxon>
    </lineage>
</organism>
<gene>
    <name evidence="1" type="ORF">Tco_1114031</name>
</gene>
<accession>A0ABQ5IWW5</accession>
<feature type="non-terminal residue" evidence="1">
    <location>
        <position position="1"/>
    </location>
</feature>
<dbReference type="EMBL" id="BQNB010021179">
    <property type="protein sequence ID" value="GJU03693.1"/>
    <property type="molecule type" value="Genomic_DNA"/>
</dbReference>
<sequence length="110" mass="12627">YYSMYGYKTKTSALMLPLVKVWMVKVSSIVKNPVQFEVSDDWSIRMEALKCLSLFVLNFSRLAESQIIENDNSVVVAKTSYKENILTTSTKQQSLLYQAYRYAISLYGSV</sequence>
<comment type="caution">
    <text evidence="1">The sequence shown here is derived from an EMBL/GenBank/DDBJ whole genome shotgun (WGS) entry which is preliminary data.</text>
</comment>
<protein>
    <submittedName>
        <fullName evidence="1">Uncharacterized protein</fullName>
    </submittedName>
</protein>
<evidence type="ECO:0000313" key="2">
    <source>
        <dbReference type="Proteomes" id="UP001151760"/>
    </source>
</evidence>
<dbReference type="Proteomes" id="UP001151760">
    <property type="component" value="Unassembled WGS sequence"/>
</dbReference>
<keyword evidence="2" id="KW-1185">Reference proteome</keyword>
<reference evidence="1" key="1">
    <citation type="journal article" date="2022" name="Int. J. Mol. Sci.">
        <title>Draft Genome of Tanacetum Coccineum: Genomic Comparison of Closely Related Tanacetum-Family Plants.</title>
        <authorList>
            <person name="Yamashiro T."/>
            <person name="Shiraishi A."/>
            <person name="Nakayama K."/>
            <person name="Satake H."/>
        </authorList>
    </citation>
    <scope>NUCLEOTIDE SEQUENCE</scope>
</reference>
<name>A0ABQ5IWW5_9ASTR</name>
<reference evidence="1" key="2">
    <citation type="submission" date="2022-01" db="EMBL/GenBank/DDBJ databases">
        <authorList>
            <person name="Yamashiro T."/>
            <person name="Shiraishi A."/>
            <person name="Satake H."/>
            <person name="Nakayama K."/>
        </authorList>
    </citation>
    <scope>NUCLEOTIDE SEQUENCE</scope>
</reference>